<feature type="non-terminal residue" evidence="1">
    <location>
        <position position="1"/>
    </location>
</feature>
<sequence length="147" mass="16222">RANPQWNDLAEGQEALAIFQGPHAYISPSWYTVAPSVPTWNYAIVHAYGRPRIVSDPTELHAMLARLVDTHESGFAEPWRMDLPADYMERMMRGVVGFELEITRLEGKAKLSQNRSAEDRAGVVAALAPSADPLAAAVAGMMEREDT</sequence>
<dbReference type="PANTHER" id="PTHR35802:SF1">
    <property type="entry name" value="PROTEASE SYNTHASE AND SPORULATION PROTEIN PAI 2"/>
    <property type="match status" value="1"/>
</dbReference>
<dbReference type="Pfam" id="PF04299">
    <property type="entry name" value="FMN_bind_2"/>
    <property type="match status" value="1"/>
</dbReference>
<dbReference type="PATRIC" id="fig|186479.3.peg.7401"/>
<dbReference type="InterPro" id="IPR012349">
    <property type="entry name" value="Split_barrel_FMN-bd"/>
</dbReference>
<gene>
    <name evidence="1" type="ORF">SE17_43305</name>
</gene>
<organism evidence="1 2">
    <name type="scientific">Kouleothrix aurantiaca</name>
    <dbReference type="NCBI Taxonomy" id="186479"/>
    <lineage>
        <taxon>Bacteria</taxon>
        <taxon>Bacillati</taxon>
        <taxon>Chloroflexota</taxon>
        <taxon>Chloroflexia</taxon>
        <taxon>Chloroflexales</taxon>
        <taxon>Roseiflexineae</taxon>
        <taxon>Roseiflexaceae</taxon>
        <taxon>Kouleothrix</taxon>
    </lineage>
</organism>
<proteinExistence type="predicted"/>
<evidence type="ECO:0000313" key="1">
    <source>
        <dbReference type="EMBL" id="KPV46438.1"/>
    </source>
</evidence>
<dbReference type="EMBL" id="LJCR01003569">
    <property type="protein sequence ID" value="KPV46438.1"/>
    <property type="molecule type" value="Genomic_DNA"/>
</dbReference>
<dbReference type="Gene3D" id="2.30.110.10">
    <property type="entry name" value="Electron Transport, Fmn-binding Protein, Chain A"/>
    <property type="match status" value="1"/>
</dbReference>
<dbReference type="PANTHER" id="PTHR35802">
    <property type="entry name" value="PROTEASE SYNTHASE AND SPORULATION PROTEIN PAI 2"/>
    <property type="match status" value="1"/>
</dbReference>
<reference evidence="1 2" key="1">
    <citation type="submission" date="2015-09" db="EMBL/GenBank/DDBJ databases">
        <title>Draft genome sequence of Kouleothrix aurantiaca JCM 19913.</title>
        <authorList>
            <person name="Hemp J."/>
        </authorList>
    </citation>
    <scope>NUCLEOTIDE SEQUENCE [LARGE SCALE GENOMIC DNA]</scope>
    <source>
        <strain evidence="1 2">COM-B</strain>
    </source>
</reference>
<comment type="caution">
    <text evidence="1">The sequence shown here is derived from an EMBL/GenBank/DDBJ whole genome shotgun (WGS) entry which is preliminary data.</text>
</comment>
<protein>
    <submittedName>
        <fullName evidence="1">Transcriptional regulator</fullName>
    </submittedName>
</protein>
<dbReference type="SUPFAM" id="SSF50475">
    <property type="entry name" value="FMN-binding split barrel"/>
    <property type="match status" value="1"/>
</dbReference>
<dbReference type="AlphaFoldDB" id="A0A0P9CKZ5"/>
<accession>A0A0P9CKZ5</accession>
<dbReference type="Proteomes" id="UP000050509">
    <property type="component" value="Unassembled WGS sequence"/>
</dbReference>
<name>A0A0P9CKZ5_9CHLR</name>
<evidence type="ECO:0000313" key="2">
    <source>
        <dbReference type="Proteomes" id="UP000050509"/>
    </source>
</evidence>
<keyword evidence="2" id="KW-1185">Reference proteome</keyword>
<dbReference type="InterPro" id="IPR007396">
    <property type="entry name" value="TR_PAI2-type"/>
</dbReference>